<protein>
    <submittedName>
        <fullName evidence="3">Excinuclease ABC, C subunit-like</fullName>
    </submittedName>
</protein>
<dbReference type="Gene3D" id="3.40.1440.10">
    <property type="entry name" value="GIY-YIG endonuclease"/>
    <property type="match status" value="1"/>
</dbReference>
<dbReference type="KEGG" id="anf:AQPE_3047"/>
<dbReference type="CDD" id="cd10448">
    <property type="entry name" value="GIY-YIG_unchar_3"/>
    <property type="match status" value="1"/>
</dbReference>
<dbReference type="Pfam" id="PF01541">
    <property type="entry name" value="GIY-YIG"/>
    <property type="match status" value="1"/>
</dbReference>
<dbReference type="Proteomes" id="UP001193389">
    <property type="component" value="Chromosome"/>
</dbReference>
<comment type="similarity">
    <text evidence="1">Belongs to the UPF0213 family.</text>
</comment>
<gene>
    <name evidence="3" type="ORF">AQPE_3047</name>
</gene>
<organism evidence="3 4">
    <name type="scientific">Aquipluma nitroreducens</name>
    <dbReference type="NCBI Taxonomy" id="2010828"/>
    <lineage>
        <taxon>Bacteria</taxon>
        <taxon>Pseudomonadati</taxon>
        <taxon>Bacteroidota</taxon>
        <taxon>Bacteroidia</taxon>
        <taxon>Marinilabiliales</taxon>
        <taxon>Prolixibacteraceae</taxon>
        <taxon>Aquipluma</taxon>
    </lineage>
</organism>
<evidence type="ECO:0000256" key="1">
    <source>
        <dbReference type="ARBA" id="ARBA00007435"/>
    </source>
</evidence>
<dbReference type="InterPro" id="IPR050190">
    <property type="entry name" value="UPF0213_domain"/>
</dbReference>
<dbReference type="PROSITE" id="PS50164">
    <property type="entry name" value="GIY_YIG"/>
    <property type="match status" value="1"/>
</dbReference>
<dbReference type="PANTHER" id="PTHR34477:SF5">
    <property type="entry name" value="BSL5627 PROTEIN"/>
    <property type="match status" value="1"/>
</dbReference>
<keyword evidence="4" id="KW-1185">Reference proteome</keyword>
<dbReference type="SUPFAM" id="SSF82771">
    <property type="entry name" value="GIY-YIG endonuclease"/>
    <property type="match status" value="1"/>
</dbReference>
<dbReference type="RefSeq" id="WP_318347173.1">
    <property type="nucleotide sequence ID" value="NZ_AP018694.1"/>
</dbReference>
<feature type="domain" description="GIY-YIG" evidence="2">
    <location>
        <begin position="3"/>
        <end position="80"/>
    </location>
</feature>
<evidence type="ECO:0000259" key="2">
    <source>
        <dbReference type="PROSITE" id="PS50164"/>
    </source>
</evidence>
<dbReference type="AlphaFoldDB" id="A0A5K7SBN6"/>
<dbReference type="PANTHER" id="PTHR34477">
    <property type="entry name" value="UPF0213 PROTEIN YHBQ"/>
    <property type="match status" value="1"/>
</dbReference>
<proteinExistence type="inferred from homology"/>
<evidence type="ECO:0000313" key="3">
    <source>
        <dbReference type="EMBL" id="BBE18877.1"/>
    </source>
</evidence>
<evidence type="ECO:0000313" key="4">
    <source>
        <dbReference type="Proteomes" id="UP001193389"/>
    </source>
</evidence>
<sequence>MERGGYIYILTNKKHTVLYTGVTSNLMNRLYERRNGLYQKSFTSRYNVTKLVYYEGFIHIEEAIAREKQIKAGSRQKKLDLINGFNSNWEDLTDTIE</sequence>
<reference evidence="3" key="1">
    <citation type="journal article" date="2020" name="Int. J. Syst. Evol. Microbiol.">
        <title>Aquipluma nitroreducens gen. nov. sp. nov., a novel facultatively anaerobic bacterium isolated from a freshwater lake.</title>
        <authorList>
            <person name="Watanabe M."/>
            <person name="Kojima H."/>
            <person name="Fukui M."/>
        </authorList>
    </citation>
    <scope>NUCLEOTIDE SEQUENCE</scope>
    <source>
        <strain evidence="3">MeG22</strain>
    </source>
</reference>
<name>A0A5K7SBN6_9BACT</name>
<dbReference type="InterPro" id="IPR000305">
    <property type="entry name" value="GIY-YIG_endonuc"/>
</dbReference>
<dbReference type="InterPro" id="IPR035901">
    <property type="entry name" value="GIY-YIG_endonuc_sf"/>
</dbReference>
<accession>A0A5K7SBN6</accession>
<dbReference type="EMBL" id="AP018694">
    <property type="protein sequence ID" value="BBE18877.1"/>
    <property type="molecule type" value="Genomic_DNA"/>
</dbReference>